<feature type="transmembrane region" description="Helical" evidence="2">
    <location>
        <begin position="210"/>
        <end position="229"/>
    </location>
</feature>
<feature type="domain" description="DUF6534" evidence="3">
    <location>
        <begin position="215"/>
        <end position="317"/>
    </location>
</feature>
<evidence type="ECO:0000256" key="2">
    <source>
        <dbReference type="SAM" id="Phobius"/>
    </source>
</evidence>
<evidence type="ECO:0000313" key="5">
    <source>
        <dbReference type="Proteomes" id="UP000027222"/>
    </source>
</evidence>
<feature type="region of interest" description="Disordered" evidence="1">
    <location>
        <begin position="1"/>
        <end position="23"/>
    </location>
</feature>
<evidence type="ECO:0000256" key="1">
    <source>
        <dbReference type="SAM" id="MobiDB-lite"/>
    </source>
</evidence>
<organism evidence="4 5">
    <name type="scientific">Galerina marginata (strain CBS 339.88)</name>
    <dbReference type="NCBI Taxonomy" id="685588"/>
    <lineage>
        <taxon>Eukaryota</taxon>
        <taxon>Fungi</taxon>
        <taxon>Dikarya</taxon>
        <taxon>Basidiomycota</taxon>
        <taxon>Agaricomycotina</taxon>
        <taxon>Agaricomycetes</taxon>
        <taxon>Agaricomycetidae</taxon>
        <taxon>Agaricales</taxon>
        <taxon>Agaricineae</taxon>
        <taxon>Strophariaceae</taxon>
        <taxon>Galerina</taxon>
    </lineage>
</organism>
<keyword evidence="5" id="KW-1185">Reference proteome</keyword>
<dbReference type="HOGENOM" id="CLU_046025_5_4_1"/>
<reference evidence="5" key="1">
    <citation type="journal article" date="2014" name="Proc. Natl. Acad. Sci. U.S.A.">
        <title>Extensive sampling of basidiomycete genomes demonstrates inadequacy of the white-rot/brown-rot paradigm for wood decay fungi.</title>
        <authorList>
            <person name="Riley R."/>
            <person name="Salamov A.A."/>
            <person name="Brown D.W."/>
            <person name="Nagy L.G."/>
            <person name="Floudas D."/>
            <person name="Held B.W."/>
            <person name="Levasseur A."/>
            <person name="Lombard V."/>
            <person name="Morin E."/>
            <person name="Otillar R."/>
            <person name="Lindquist E.A."/>
            <person name="Sun H."/>
            <person name="LaButti K.M."/>
            <person name="Schmutz J."/>
            <person name="Jabbour D."/>
            <person name="Luo H."/>
            <person name="Baker S.E."/>
            <person name="Pisabarro A.G."/>
            <person name="Walton J.D."/>
            <person name="Blanchette R.A."/>
            <person name="Henrissat B."/>
            <person name="Martin F."/>
            <person name="Cullen D."/>
            <person name="Hibbett D.S."/>
            <person name="Grigoriev I.V."/>
        </authorList>
    </citation>
    <scope>NUCLEOTIDE SEQUENCE [LARGE SCALE GENOMIC DNA]</scope>
    <source>
        <strain evidence="5">CBS 339.88</strain>
    </source>
</reference>
<gene>
    <name evidence="4" type="ORF">GALMADRAFT_145920</name>
</gene>
<evidence type="ECO:0000259" key="3">
    <source>
        <dbReference type="Pfam" id="PF20152"/>
    </source>
</evidence>
<feature type="transmembrane region" description="Helical" evidence="2">
    <location>
        <begin position="57"/>
        <end position="81"/>
    </location>
</feature>
<keyword evidence="2" id="KW-0812">Transmembrane</keyword>
<proteinExistence type="predicted"/>
<sequence length="365" mass="40707">MLRRDKAGLEIKNPQSSHTSPEIKKDRALESNLPPFHFFGRPFIGLMMLTVDLNSTFGGLLVGTFLSAMLFGVTCSQAFYYSQNYSADRFLVKATVVALLTHETLHSAFSMHAIYHYTIISYADAEAWFEATWSVIMTLVISSLIILIVHLFYLRRVYHMSRKNIPLVALLTFLSLGHFATGALPTAGLFRSVGFTYIPRHNRILVIDTWLSLGVATDILTAASLSYYLHTSRSGIKRTDTMVNKLMVYTINNGILTRSATPALVESQLIVKISMTPKCLSIQSTTQPDKLIFMSIFQIVGNLYTNSMMATLNSRRSLSQAHLPEFRGSSDAMETFRVAHVGSASTIPIERTEFRQGALNVAQTV</sequence>
<dbReference type="EMBL" id="KL142405">
    <property type="protein sequence ID" value="KDR68898.1"/>
    <property type="molecule type" value="Genomic_DNA"/>
</dbReference>
<dbReference type="Pfam" id="PF20152">
    <property type="entry name" value="DUF6534"/>
    <property type="match status" value="1"/>
</dbReference>
<feature type="transmembrane region" description="Helical" evidence="2">
    <location>
        <begin position="131"/>
        <end position="153"/>
    </location>
</feature>
<keyword evidence="2" id="KW-1133">Transmembrane helix</keyword>
<evidence type="ECO:0000313" key="4">
    <source>
        <dbReference type="EMBL" id="KDR68898.1"/>
    </source>
</evidence>
<dbReference type="PANTHER" id="PTHR40465:SF1">
    <property type="entry name" value="DUF6534 DOMAIN-CONTAINING PROTEIN"/>
    <property type="match status" value="1"/>
</dbReference>
<name>A0A067SQ48_GALM3</name>
<dbReference type="PANTHER" id="PTHR40465">
    <property type="entry name" value="CHROMOSOME 1, WHOLE GENOME SHOTGUN SEQUENCE"/>
    <property type="match status" value="1"/>
</dbReference>
<feature type="transmembrane region" description="Helical" evidence="2">
    <location>
        <begin position="165"/>
        <end position="190"/>
    </location>
</feature>
<dbReference type="AlphaFoldDB" id="A0A067SQ48"/>
<dbReference type="STRING" id="685588.A0A067SQ48"/>
<dbReference type="OrthoDB" id="2535105at2759"/>
<dbReference type="Proteomes" id="UP000027222">
    <property type="component" value="Unassembled WGS sequence"/>
</dbReference>
<dbReference type="InterPro" id="IPR045339">
    <property type="entry name" value="DUF6534"/>
</dbReference>
<keyword evidence="2" id="KW-0472">Membrane</keyword>
<protein>
    <recommendedName>
        <fullName evidence="3">DUF6534 domain-containing protein</fullName>
    </recommendedName>
</protein>
<accession>A0A067SQ48</accession>